<keyword evidence="2" id="KW-0808">Transferase</keyword>
<dbReference type="RefSeq" id="WP_113063949.1">
    <property type="nucleotide sequence ID" value="NZ_JAAZQD010000004.1"/>
</dbReference>
<reference evidence="2 3" key="1">
    <citation type="journal article" date="2017" name="Int. J. Syst. Evol. Microbiol.">
        <title>Oleiagrimonas citrea sp. nov., a marine bacterium isolated from tidal flat sediment and emended description of the genus Oleiagrimonas Fang et al. 2015 and Oleiagrimonas soli.</title>
        <authorList>
            <person name="Yang S.H."/>
            <person name="Seo H.S."/>
            <person name="Seong C.N."/>
            <person name="Kwon K.K."/>
        </authorList>
    </citation>
    <scope>NUCLEOTIDE SEQUENCE [LARGE SCALE GENOMIC DNA]</scope>
    <source>
        <strain evidence="2 3">MEBiC09124</strain>
    </source>
</reference>
<feature type="domain" description="N-acetyltransferase" evidence="1">
    <location>
        <begin position="23"/>
        <end position="180"/>
    </location>
</feature>
<dbReference type="InterPro" id="IPR051531">
    <property type="entry name" value="N-acetyltransferase"/>
</dbReference>
<dbReference type="AlphaFoldDB" id="A0A846ZP39"/>
<dbReference type="InterPro" id="IPR016181">
    <property type="entry name" value="Acyl_CoA_acyltransferase"/>
</dbReference>
<dbReference type="Gene3D" id="3.40.630.30">
    <property type="match status" value="1"/>
</dbReference>
<dbReference type="CDD" id="cd04301">
    <property type="entry name" value="NAT_SF"/>
    <property type="match status" value="1"/>
</dbReference>
<evidence type="ECO:0000313" key="3">
    <source>
        <dbReference type="Proteomes" id="UP000541636"/>
    </source>
</evidence>
<evidence type="ECO:0000313" key="2">
    <source>
        <dbReference type="EMBL" id="NKZ39289.1"/>
    </source>
</evidence>
<accession>A0A846ZP39</accession>
<comment type="caution">
    <text evidence="2">The sequence shown here is derived from an EMBL/GenBank/DDBJ whole genome shotgun (WGS) entry which is preliminary data.</text>
</comment>
<dbReference type="PROSITE" id="PS51186">
    <property type="entry name" value="GNAT"/>
    <property type="match status" value="1"/>
</dbReference>
<evidence type="ECO:0000259" key="1">
    <source>
        <dbReference type="PROSITE" id="PS51186"/>
    </source>
</evidence>
<proteinExistence type="predicted"/>
<name>A0A846ZP39_9GAMM</name>
<keyword evidence="3" id="KW-1185">Reference proteome</keyword>
<dbReference type="InterPro" id="IPR000182">
    <property type="entry name" value="GNAT_dom"/>
</dbReference>
<sequence length="193" mass="21763">MSPAPDSTGSIVFAQVRLDTPRLLLRTPTDRDLDDLLAIYARPDVTRYGIHPPWTEPAQARAWLDHAEAGNTRGDALTLVLEHRETHRVIGTCILFHLHTESRRAEIGYGLHPEHWGQGLMHEALTALIAYAFDDMKLRRIEADIDPANAASRRALERQGFVHEGRLRERWDVNGRITDSDLYGLLSSDRATG</sequence>
<dbReference type="Proteomes" id="UP000541636">
    <property type="component" value="Unassembled WGS sequence"/>
</dbReference>
<dbReference type="PANTHER" id="PTHR43792">
    <property type="entry name" value="GNAT FAMILY, PUTATIVE (AFU_ORTHOLOGUE AFUA_3G00765)-RELATED-RELATED"/>
    <property type="match status" value="1"/>
</dbReference>
<dbReference type="SUPFAM" id="SSF55729">
    <property type="entry name" value="Acyl-CoA N-acyltransferases (Nat)"/>
    <property type="match status" value="1"/>
</dbReference>
<dbReference type="GO" id="GO:0016747">
    <property type="term" value="F:acyltransferase activity, transferring groups other than amino-acyl groups"/>
    <property type="evidence" value="ECO:0007669"/>
    <property type="project" value="InterPro"/>
</dbReference>
<dbReference type="Pfam" id="PF13302">
    <property type="entry name" value="Acetyltransf_3"/>
    <property type="match status" value="1"/>
</dbReference>
<gene>
    <name evidence="2" type="ORF">HF690_10055</name>
</gene>
<organism evidence="2 3">
    <name type="scientific">Oleiagrimonas citrea</name>
    <dbReference type="NCBI Taxonomy" id="1665687"/>
    <lineage>
        <taxon>Bacteria</taxon>
        <taxon>Pseudomonadati</taxon>
        <taxon>Pseudomonadota</taxon>
        <taxon>Gammaproteobacteria</taxon>
        <taxon>Lysobacterales</taxon>
        <taxon>Rhodanobacteraceae</taxon>
        <taxon>Oleiagrimonas</taxon>
    </lineage>
</organism>
<protein>
    <submittedName>
        <fullName evidence="2">GNAT family N-acetyltransferase</fullName>
    </submittedName>
</protein>
<dbReference type="EMBL" id="JAAZQD010000004">
    <property type="protein sequence ID" value="NKZ39289.1"/>
    <property type="molecule type" value="Genomic_DNA"/>
</dbReference>